<comment type="caution">
    <text evidence="2">The sequence shown here is derived from an EMBL/GenBank/DDBJ whole genome shotgun (WGS) entry which is preliminary data.</text>
</comment>
<dbReference type="RefSeq" id="WP_081164351.1">
    <property type="nucleotide sequence ID" value="NZ_LWBP01000156.1"/>
</dbReference>
<accession>A0A1V9FPH8</accession>
<dbReference type="EMBL" id="LWBP01000156">
    <property type="protein sequence ID" value="OQP60240.1"/>
    <property type="molecule type" value="Genomic_DNA"/>
</dbReference>
<gene>
    <name evidence="2" type="ORF">A4R26_19985</name>
</gene>
<sequence>MKLSIVSFAFLFIAGSYSPEHDTGTGCRHYYSQPLNKNVYTTTDIEPEFAGGPAAFLRFLNRHLRYPQEMIDNEEFANVSSMSKMKFIVDTDGRIINPVVHDQPDTTLLNPFEKEVLRIIRLMPKWQPGVCGGKTVAAEVNRPMIICIRPETVE</sequence>
<reference evidence="3" key="1">
    <citation type="submission" date="2016-04" db="EMBL/GenBank/DDBJ databases">
        <authorList>
            <person name="Chen L."/>
            <person name="Zhuang W."/>
            <person name="Wang G."/>
        </authorList>
    </citation>
    <scope>NUCLEOTIDE SEQUENCE [LARGE SCALE GENOMIC DNA]</scope>
    <source>
        <strain evidence="3">208</strain>
    </source>
</reference>
<proteinExistence type="predicted"/>
<evidence type="ECO:0000313" key="2">
    <source>
        <dbReference type="EMBL" id="OQP60240.1"/>
    </source>
</evidence>
<dbReference type="InterPro" id="IPR037682">
    <property type="entry name" value="TonB_C"/>
</dbReference>
<dbReference type="Pfam" id="PF03544">
    <property type="entry name" value="TonB_C"/>
    <property type="match status" value="1"/>
</dbReference>
<protein>
    <recommendedName>
        <fullName evidence="1">TonB C-terminal domain-containing protein</fullName>
    </recommendedName>
</protein>
<dbReference type="STRING" id="550983.A4R26_19985"/>
<name>A0A1V9FPH8_9BACT</name>
<dbReference type="AlphaFoldDB" id="A0A1V9FPH8"/>
<dbReference type="Gene3D" id="3.30.1150.10">
    <property type="match status" value="1"/>
</dbReference>
<dbReference type="Proteomes" id="UP000192276">
    <property type="component" value="Unassembled WGS sequence"/>
</dbReference>
<evidence type="ECO:0000259" key="1">
    <source>
        <dbReference type="Pfam" id="PF03544"/>
    </source>
</evidence>
<evidence type="ECO:0000313" key="3">
    <source>
        <dbReference type="Proteomes" id="UP000192276"/>
    </source>
</evidence>
<keyword evidence="3" id="KW-1185">Reference proteome</keyword>
<organism evidence="2 3">
    <name type="scientific">Niastella populi</name>
    <dbReference type="NCBI Taxonomy" id="550983"/>
    <lineage>
        <taxon>Bacteria</taxon>
        <taxon>Pseudomonadati</taxon>
        <taxon>Bacteroidota</taxon>
        <taxon>Chitinophagia</taxon>
        <taxon>Chitinophagales</taxon>
        <taxon>Chitinophagaceae</taxon>
        <taxon>Niastella</taxon>
    </lineage>
</organism>
<feature type="domain" description="TonB C-terminal" evidence="1">
    <location>
        <begin position="63"/>
        <end position="143"/>
    </location>
</feature>
<dbReference type="SUPFAM" id="SSF74653">
    <property type="entry name" value="TolA/TonB C-terminal domain"/>
    <property type="match status" value="1"/>
</dbReference>
<dbReference type="GO" id="GO:0055085">
    <property type="term" value="P:transmembrane transport"/>
    <property type="evidence" value="ECO:0007669"/>
    <property type="project" value="InterPro"/>
</dbReference>